<evidence type="ECO:0000259" key="2">
    <source>
        <dbReference type="Pfam" id="PF01979"/>
    </source>
</evidence>
<dbReference type="AlphaFoldDB" id="A0A4U0RTT7"/>
<dbReference type="OrthoDB" id="3189065at2"/>
<name>A0A4U0RTT7_9ACTN</name>
<dbReference type="Gene3D" id="2.30.40.10">
    <property type="entry name" value="Urease, subunit C, domain 1"/>
    <property type="match status" value="1"/>
</dbReference>
<gene>
    <name evidence="3" type="ORF">FCI23_48000</name>
</gene>
<dbReference type="SUPFAM" id="SSF51338">
    <property type="entry name" value="Composite domain of metallo-dependent hydrolases"/>
    <property type="match status" value="1"/>
</dbReference>
<keyword evidence="4" id="KW-1185">Reference proteome</keyword>
<sequence length="342" mass="36715">MISDLALPDTVGVPTGQWPAASHANSPAFLPANANDLLAGTEELHRTWHGRNGRISVFLGPSAPQRCSTGLLERCAELAEKLDVGVHTHLLETRAQAAVPPPPGARSWVGHLRSVGLLSPRLSVAHGVWLDGEDMADLAESGVTIVHNPQSNLQLGSGIAELGQWRSRNVPVALGTDGVNCGGSMDMLSSMRLAAILHRPGQPDPARWESAWSVLELATRAGAHALALADAGTLRTGMKADLSVFDIRTSTFATHEDPLASLVFSSYDHRARWVMVGGRLVVDDGVVTTVDEHAIVAEAAEVHQHLLRRNDKYAEVARAQQAFLTRVSAEATPPREIMPFRR</sequence>
<comment type="caution">
    <text evidence="3">The sequence shown here is derived from an EMBL/GenBank/DDBJ whole genome shotgun (WGS) entry which is preliminary data.</text>
</comment>
<dbReference type="Pfam" id="PF01979">
    <property type="entry name" value="Amidohydro_1"/>
    <property type="match status" value="1"/>
</dbReference>
<dbReference type="SUPFAM" id="SSF51556">
    <property type="entry name" value="Metallo-dependent hydrolases"/>
    <property type="match status" value="1"/>
</dbReference>
<dbReference type="Gene3D" id="3.20.20.140">
    <property type="entry name" value="Metal-dependent hydrolases"/>
    <property type="match status" value="1"/>
</dbReference>
<proteinExistence type="predicted"/>
<dbReference type="EMBL" id="SUMC01000125">
    <property type="protein sequence ID" value="TJZ98857.1"/>
    <property type="molecule type" value="Genomic_DNA"/>
</dbReference>
<dbReference type="InterPro" id="IPR032466">
    <property type="entry name" value="Metal_Hydrolase"/>
</dbReference>
<organism evidence="3 4">
    <name type="scientific">Actinacidiphila oryziradicis</name>
    <dbReference type="NCBI Taxonomy" id="2571141"/>
    <lineage>
        <taxon>Bacteria</taxon>
        <taxon>Bacillati</taxon>
        <taxon>Actinomycetota</taxon>
        <taxon>Actinomycetes</taxon>
        <taxon>Kitasatosporales</taxon>
        <taxon>Streptomycetaceae</taxon>
        <taxon>Actinacidiphila</taxon>
    </lineage>
</organism>
<dbReference type="InterPro" id="IPR006680">
    <property type="entry name" value="Amidohydro-rel"/>
</dbReference>
<dbReference type="InterPro" id="IPR011059">
    <property type="entry name" value="Metal-dep_hydrolase_composite"/>
</dbReference>
<dbReference type="InterPro" id="IPR050287">
    <property type="entry name" value="MTA/SAH_deaminase"/>
</dbReference>
<protein>
    <recommendedName>
        <fullName evidence="2">Amidohydrolase-related domain-containing protein</fullName>
    </recommendedName>
</protein>
<dbReference type="Proteomes" id="UP000305778">
    <property type="component" value="Unassembled WGS sequence"/>
</dbReference>
<evidence type="ECO:0000256" key="1">
    <source>
        <dbReference type="ARBA" id="ARBA00022801"/>
    </source>
</evidence>
<reference evidence="3 4" key="1">
    <citation type="submission" date="2019-04" db="EMBL/GenBank/DDBJ databases">
        <title>Streptomyces oryziradicis sp. nov., a novel actinomycete isolated from rhizosphere soil of rice (Oryza sativa L.).</title>
        <authorList>
            <person name="Li C."/>
        </authorList>
    </citation>
    <scope>NUCLEOTIDE SEQUENCE [LARGE SCALE GENOMIC DNA]</scope>
    <source>
        <strain evidence="3 4">NEAU-C40</strain>
    </source>
</reference>
<evidence type="ECO:0000313" key="4">
    <source>
        <dbReference type="Proteomes" id="UP000305778"/>
    </source>
</evidence>
<evidence type="ECO:0000313" key="3">
    <source>
        <dbReference type="EMBL" id="TJZ98857.1"/>
    </source>
</evidence>
<feature type="domain" description="Amidohydrolase-related" evidence="2">
    <location>
        <begin position="38"/>
        <end position="281"/>
    </location>
</feature>
<accession>A0A4U0RTT7</accession>
<keyword evidence="1" id="KW-0378">Hydrolase</keyword>
<dbReference type="PANTHER" id="PTHR43794:SF11">
    <property type="entry name" value="AMIDOHYDROLASE-RELATED DOMAIN-CONTAINING PROTEIN"/>
    <property type="match status" value="1"/>
</dbReference>
<dbReference type="GO" id="GO:0016810">
    <property type="term" value="F:hydrolase activity, acting on carbon-nitrogen (but not peptide) bonds"/>
    <property type="evidence" value="ECO:0007669"/>
    <property type="project" value="InterPro"/>
</dbReference>
<dbReference type="PANTHER" id="PTHR43794">
    <property type="entry name" value="AMINOHYDROLASE SSNA-RELATED"/>
    <property type="match status" value="1"/>
</dbReference>